<protein>
    <recommendedName>
        <fullName evidence="1">DUF7869 domain-containing protein</fullName>
    </recommendedName>
</protein>
<proteinExistence type="predicted"/>
<dbReference type="PANTHER" id="PTHR10773:SF19">
    <property type="match status" value="1"/>
</dbReference>
<organism evidence="2">
    <name type="scientific">Cacopsylla melanoneura</name>
    <dbReference type="NCBI Taxonomy" id="428564"/>
    <lineage>
        <taxon>Eukaryota</taxon>
        <taxon>Metazoa</taxon>
        <taxon>Ecdysozoa</taxon>
        <taxon>Arthropoda</taxon>
        <taxon>Hexapoda</taxon>
        <taxon>Insecta</taxon>
        <taxon>Pterygota</taxon>
        <taxon>Neoptera</taxon>
        <taxon>Paraneoptera</taxon>
        <taxon>Hemiptera</taxon>
        <taxon>Sternorrhyncha</taxon>
        <taxon>Psylloidea</taxon>
        <taxon>Psyllidae</taxon>
        <taxon>Psyllinae</taxon>
        <taxon>Cacopsylla</taxon>
    </lineage>
</organism>
<sequence length="143" mass="16305">MNSCILDYIKKTSEKCTENVNIVFYSDNCCGQQKNKFTISNYLYAVNHFKNVDSIEHKFLVVGHTQNEGDNVHSVIEKQIMRKLNSGPIYCPLQYAAIIRSAKKKGNPYRVTEFCHTDFLDIKDLNSRIGNNFSRTTSGAAQI</sequence>
<accession>A0A8D8ZBZ9</accession>
<name>A0A8D8ZBZ9_9HEMI</name>
<feature type="domain" description="DUF7869" evidence="1">
    <location>
        <begin position="3"/>
        <end position="83"/>
    </location>
</feature>
<dbReference type="Pfam" id="PF25273">
    <property type="entry name" value="DUF7869"/>
    <property type="match status" value="1"/>
</dbReference>
<evidence type="ECO:0000313" key="2">
    <source>
        <dbReference type="EMBL" id="CAG6744938.1"/>
    </source>
</evidence>
<dbReference type="InterPro" id="IPR057191">
    <property type="entry name" value="DUF7869"/>
</dbReference>
<dbReference type="PANTHER" id="PTHR10773">
    <property type="entry name" value="DNA-DIRECTED RNA POLYMERASES I, II, AND III SUBUNIT RPABC2"/>
    <property type="match status" value="1"/>
</dbReference>
<reference evidence="2" key="1">
    <citation type="submission" date="2021-05" db="EMBL/GenBank/DDBJ databases">
        <authorList>
            <person name="Alioto T."/>
            <person name="Alioto T."/>
            <person name="Gomez Garrido J."/>
        </authorList>
    </citation>
    <scope>NUCLEOTIDE SEQUENCE</scope>
</reference>
<evidence type="ECO:0000259" key="1">
    <source>
        <dbReference type="Pfam" id="PF25273"/>
    </source>
</evidence>
<dbReference type="AlphaFoldDB" id="A0A8D8ZBZ9"/>
<dbReference type="EMBL" id="HBUF01479628">
    <property type="protein sequence ID" value="CAG6744938.1"/>
    <property type="molecule type" value="Transcribed_RNA"/>
</dbReference>